<protein>
    <recommendedName>
        <fullName evidence="4">Integral membrane protein</fullName>
    </recommendedName>
</protein>
<gene>
    <name evidence="2" type="ORF">OG727_17345</name>
</gene>
<keyword evidence="1" id="KW-0812">Transmembrane</keyword>
<feature type="transmembrane region" description="Helical" evidence="1">
    <location>
        <begin position="114"/>
        <end position="140"/>
    </location>
</feature>
<feature type="transmembrane region" description="Helical" evidence="1">
    <location>
        <begin position="60"/>
        <end position="77"/>
    </location>
</feature>
<proteinExistence type="predicted"/>
<reference evidence="2" key="1">
    <citation type="submission" date="2022-10" db="EMBL/GenBank/DDBJ databases">
        <title>The complete genomes of actinobacterial strains from the NBC collection.</title>
        <authorList>
            <person name="Joergensen T.S."/>
            <person name="Alvarez Arevalo M."/>
            <person name="Sterndorff E.B."/>
            <person name="Faurdal D."/>
            <person name="Vuksanovic O."/>
            <person name="Mourched A.-S."/>
            <person name="Charusanti P."/>
            <person name="Shaw S."/>
            <person name="Blin K."/>
            <person name="Weber T."/>
        </authorList>
    </citation>
    <scope>NUCLEOTIDE SEQUENCE</scope>
    <source>
        <strain evidence="2">NBC_01256</strain>
    </source>
</reference>
<evidence type="ECO:0000313" key="3">
    <source>
        <dbReference type="Proteomes" id="UP001432292"/>
    </source>
</evidence>
<evidence type="ECO:0000256" key="1">
    <source>
        <dbReference type="SAM" id="Phobius"/>
    </source>
</evidence>
<feature type="transmembrane region" description="Helical" evidence="1">
    <location>
        <begin position="146"/>
        <end position="162"/>
    </location>
</feature>
<keyword evidence="1" id="KW-0472">Membrane</keyword>
<feature type="transmembrane region" description="Helical" evidence="1">
    <location>
        <begin position="83"/>
        <end position="102"/>
    </location>
</feature>
<keyword evidence="3" id="KW-1185">Reference proteome</keyword>
<evidence type="ECO:0000313" key="2">
    <source>
        <dbReference type="EMBL" id="WUS23891.1"/>
    </source>
</evidence>
<dbReference type="EMBL" id="CP108473">
    <property type="protein sequence ID" value="WUS23891.1"/>
    <property type="molecule type" value="Genomic_DNA"/>
</dbReference>
<keyword evidence="1" id="KW-1133">Transmembrane helix</keyword>
<name>A0ABZ1VKT9_9ACTN</name>
<accession>A0ABZ1VKT9</accession>
<dbReference type="Proteomes" id="UP001432292">
    <property type="component" value="Chromosome"/>
</dbReference>
<evidence type="ECO:0008006" key="4">
    <source>
        <dbReference type="Google" id="ProtNLM"/>
    </source>
</evidence>
<sequence>MSSRTRTRAVKAAGVTTVRLPRQRGRRAADPFVIVVPERPSLTWQALSGLALIVWKHRRALAPLALGLLAFPLTAVLHVFAGWSAFLLGAAAAGPVLWLVIVQRRRAAADKTVWGWRIALAVLGTSALAWAALAAGFGPLAGPLELVWLLTLIAAQTAWLIVRRTH</sequence>
<organism evidence="2 3">
    <name type="scientific">Streptomyces caniferus</name>
    <dbReference type="NCBI Taxonomy" id="285557"/>
    <lineage>
        <taxon>Bacteria</taxon>
        <taxon>Bacillati</taxon>
        <taxon>Actinomycetota</taxon>
        <taxon>Actinomycetes</taxon>
        <taxon>Kitasatosporales</taxon>
        <taxon>Streptomycetaceae</taxon>
        <taxon>Streptomyces</taxon>
    </lineage>
</organism>